<dbReference type="Gene3D" id="3.20.20.100">
    <property type="entry name" value="NADP-dependent oxidoreductase domain"/>
    <property type="match status" value="1"/>
</dbReference>
<gene>
    <name evidence="3" type="ORF">K437DRAFT_258812</name>
</gene>
<name>A0A066VEY6_TILAU</name>
<dbReference type="Pfam" id="PF00248">
    <property type="entry name" value="Aldo_ket_red"/>
    <property type="match status" value="1"/>
</dbReference>
<reference evidence="3 4" key="1">
    <citation type="submission" date="2014-05" db="EMBL/GenBank/DDBJ databases">
        <title>Draft genome sequence of a rare smut relative, Tilletiaria anomala UBC 951.</title>
        <authorList>
            <consortium name="DOE Joint Genome Institute"/>
            <person name="Toome M."/>
            <person name="Kuo A."/>
            <person name="Henrissat B."/>
            <person name="Lipzen A."/>
            <person name="Tritt A."/>
            <person name="Yoshinaga Y."/>
            <person name="Zane M."/>
            <person name="Barry K."/>
            <person name="Grigoriev I.V."/>
            <person name="Spatafora J.W."/>
            <person name="Aimea M.C."/>
        </authorList>
    </citation>
    <scope>NUCLEOTIDE SEQUENCE [LARGE SCALE GENOMIC DNA]</scope>
    <source>
        <strain evidence="3 4">UBC 951</strain>
    </source>
</reference>
<dbReference type="PANTHER" id="PTHR43364">
    <property type="entry name" value="NADH-SPECIFIC METHYLGLYOXAL REDUCTASE-RELATED"/>
    <property type="match status" value="1"/>
</dbReference>
<dbReference type="EMBL" id="JMSN01000096">
    <property type="protein sequence ID" value="KDN40031.1"/>
    <property type="molecule type" value="Genomic_DNA"/>
</dbReference>
<dbReference type="GO" id="GO:0016491">
    <property type="term" value="F:oxidoreductase activity"/>
    <property type="evidence" value="ECO:0007669"/>
    <property type="project" value="UniProtKB-KW"/>
</dbReference>
<dbReference type="OMA" id="TAPNYWH"/>
<keyword evidence="1" id="KW-0560">Oxidoreductase</keyword>
<sequence>MSTPRVPLIFGTMTISRPGTNGCRIGDKKEAQEIIDTYSKYGNELDTARMYGEGTTEEYLADLDTHGDAIDTKVYPVQAGDHSPAKLRATFEKSLAALKVSCVRTLYLHAPDRSVPFDETCAEVDKLHSEGKFQQFGLSNFAAWEVAEVVGICKAKGYIQPTIYQSMYNAITRSAEEELFPACRKYGLRVVVYNPIAGGFFAGKLVSESSVPEPGSRFDPSSQMGTMYRARYVKGGYFAALEHLKPVTEKHALRLTELALRWLQHHSKLTEKDGVILGASSNAQLEQNCQDSLKGPLPEEVVQALDEAWMIVKPHAPMYWR</sequence>
<dbReference type="HOGENOM" id="CLU_023205_1_1_1"/>
<comment type="caution">
    <text evidence="3">The sequence shown here is derived from an EMBL/GenBank/DDBJ whole genome shotgun (WGS) entry which is preliminary data.</text>
</comment>
<dbReference type="InterPro" id="IPR050523">
    <property type="entry name" value="AKR_Detox_Biosynth"/>
</dbReference>
<feature type="domain" description="NADP-dependent oxidoreductase" evidence="2">
    <location>
        <begin position="7"/>
        <end position="309"/>
    </location>
</feature>
<evidence type="ECO:0000256" key="1">
    <source>
        <dbReference type="ARBA" id="ARBA00023002"/>
    </source>
</evidence>
<evidence type="ECO:0000313" key="4">
    <source>
        <dbReference type="Proteomes" id="UP000027361"/>
    </source>
</evidence>
<dbReference type="InterPro" id="IPR023210">
    <property type="entry name" value="NADP_OxRdtase_dom"/>
</dbReference>
<dbReference type="STRING" id="1037660.A0A066VEY6"/>
<dbReference type="SUPFAM" id="SSF51430">
    <property type="entry name" value="NAD(P)-linked oxidoreductase"/>
    <property type="match status" value="1"/>
</dbReference>
<dbReference type="InParanoid" id="A0A066VEY6"/>
<proteinExistence type="predicted"/>
<dbReference type="CDD" id="cd19075">
    <property type="entry name" value="AKR_AKR7A1-5"/>
    <property type="match status" value="1"/>
</dbReference>
<dbReference type="OrthoDB" id="2310150at2759"/>
<dbReference type="PANTHER" id="PTHR43364:SF4">
    <property type="entry name" value="NAD(P)-LINKED OXIDOREDUCTASE SUPERFAMILY PROTEIN"/>
    <property type="match status" value="1"/>
</dbReference>
<dbReference type="AlphaFoldDB" id="A0A066VEY6"/>
<dbReference type="GeneID" id="25265083"/>
<evidence type="ECO:0000259" key="2">
    <source>
        <dbReference type="Pfam" id="PF00248"/>
    </source>
</evidence>
<dbReference type="InterPro" id="IPR036812">
    <property type="entry name" value="NAD(P)_OxRdtase_dom_sf"/>
</dbReference>
<organism evidence="3 4">
    <name type="scientific">Tilletiaria anomala (strain ATCC 24038 / CBS 436.72 / UBC 951)</name>
    <dbReference type="NCBI Taxonomy" id="1037660"/>
    <lineage>
        <taxon>Eukaryota</taxon>
        <taxon>Fungi</taxon>
        <taxon>Dikarya</taxon>
        <taxon>Basidiomycota</taxon>
        <taxon>Ustilaginomycotina</taxon>
        <taxon>Exobasidiomycetes</taxon>
        <taxon>Georgefischeriales</taxon>
        <taxon>Tilletiariaceae</taxon>
        <taxon>Tilletiaria</taxon>
    </lineage>
</organism>
<protein>
    <submittedName>
        <fullName evidence="3">Aldo/keto reductase</fullName>
    </submittedName>
</protein>
<keyword evidence="4" id="KW-1185">Reference proteome</keyword>
<dbReference type="RefSeq" id="XP_013241268.1">
    <property type="nucleotide sequence ID" value="XM_013385814.1"/>
</dbReference>
<dbReference type="Proteomes" id="UP000027361">
    <property type="component" value="Unassembled WGS sequence"/>
</dbReference>
<evidence type="ECO:0000313" key="3">
    <source>
        <dbReference type="EMBL" id="KDN40031.1"/>
    </source>
</evidence>
<accession>A0A066VEY6</accession>